<dbReference type="Proteomes" id="UP000321080">
    <property type="component" value="Unassembled WGS sequence"/>
</dbReference>
<gene>
    <name evidence="2" type="ORF">FUA22_03855</name>
</gene>
<evidence type="ECO:0000259" key="1">
    <source>
        <dbReference type="Pfam" id="PF13472"/>
    </source>
</evidence>
<dbReference type="OrthoDB" id="9794725at2"/>
<dbReference type="GO" id="GO:0004622">
    <property type="term" value="F:phosphatidylcholine lysophospholipase activity"/>
    <property type="evidence" value="ECO:0007669"/>
    <property type="project" value="TreeGrafter"/>
</dbReference>
<dbReference type="InterPro" id="IPR051532">
    <property type="entry name" value="Ester_Hydrolysis_Enzymes"/>
</dbReference>
<dbReference type="Gene3D" id="3.40.50.1110">
    <property type="entry name" value="SGNH hydrolase"/>
    <property type="match status" value="1"/>
</dbReference>
<feature type="domain" description="SGNH hydrolase-type esterase" evidence="1">
    <location>
        <begin position="55"/>
        <end position="214"/>
    </location>
</feature>
<sequence length="271" mass="30245">MKSMIKIDHTFLIVMKPNEMLPINNTILKLLLFTLFFCTSCGIGKIQNEVKEGPIVVDNNGIAGNTTLDLLNRVDADVLGKKSDLVILMVGTNDMLNSNKFVSYRDYEANLTQIVRKIKKHGTEVLLMSSPTVDSVYLFGRHDKTLFEEDPNIKLQNAKNIVAQVAKENNTLYLDVNSVFSKGGLPVHNQDDYIINEKNSNKKDGVHLTSLGYKFIAKIVFQYLVENNLQVRYKSIVCFGDSLTKGSGAKGAGTITGENYPSFLNQMLNEI</sequence>
<protein>
    <submittedName>
        <fullName evidence="2">Esterase</fullName>
    </submittedName>
</protein>
<dbReference type="SUPFAM" id="SSF52266">
    <property type="entry name" value="SGNH hydrolase"/>
    <property type="match status" value="1"/>
</dbReference>
<evidence type="ECO:0000313" key="3">
    <source>
        <dbReference type="Proteomes" id="UP000321080"/>
    </source>
</evidence>
<accession>A0A5C7GM91</accession>
<evidence type="ECO:0000313" key="2">
    <source>
        <dbReference type="EMBL" id="TXG39031.1"/>
    </source>
</evidence>
<dbReference type="InterPro" id="IPR036514">
    <property type="entry name" value="SGNH_hydro_sf"/>
</dbReference>
<name>A0A5C7GM91_9FLAO</name>
<dbReference type="AlphaFoldDB" id="A0A5C7GM91"/>
<comment type="caution">
    <text evidence="2">The sequence shown here is derived from an EMBL/GenBank/DDBJ whole genome shotgun (WGS) entry which is preliminary data.</text>
</comment>
<dbReference type="PANTHER" id="PTHR30383">
    <property type="entry name" value="THIOESTERASE 1/PROTEASE 1/LYSOPHOSPHOLIPASE L1"/>
    <property type="match status" value="1"/>
</dbReference>
<dbReference type="PANTHER" id="PTHR30383:SF5">
    <property type="entry name" value="SGNH HYDROLASE-TYPE ESTERASE DOMAIN-CONTAINING PROTEIN"/>
    <property type="match status" value="1"/>
</dbReference>
<proteinExistence type="predicted"/>
<dbReference type="InterPro" id="IPR013830">
    <property type="entry name" value="SGNH_hydro"/>
</dbReference>
<dbReference type="Pfam" id="PF13472">
    <property type="entry name" value="Lipase_GDSL_2"/>
    <property type="match status" value="1"/>
</dbReference>
<reference evidence="2 3" key="1">
    <citation type="submission" date="2019-08" db="EMBL/GenBank/DDBJ databases">
        <title>Seonamhaeicola sediminis sp. nov., isolated from marine sediment.</title>
        <authorList>
            <person name="Cao W.R."/>
        </authorList>
    </citation>
    <scope>NUCLEOTIDE SEQUENCE [LARGE SCALE GENOMIC DNA]</scope>
    <source>
        <strain evidence="2 3">1505</strain>
    </source>
</reference>
<dbReference type="EMBL" id="VRKQ01000008">
    <property type="protein sequence ID" value="TXG39031.1"/>
    <property type="molecule type" value="Genomic_DNA"/>
</dbReference>
<organism evidence="2 3">
    <name type="scientific">Seonamhaeicola maritimus</name>
    <dbReference type="NCBI Taxonomy" id="2591822"/>
    <lineage>
        <taxon>Bacteria</taxon>
        <taxon>Pseudomonadati</taxon>
        <taxon>Bacteroidota</taxon>
        <taxon>Flavobacteriia</taxon>
        <taxon>Flavobacteriales</taxon>
        <taxon>Flavobacteriaceae</taxon>
    </lineage>
</organism>
<keyword evidence="3" id="KW-1185">Reference proteome</keyword>